<name>A0A916YSX6_9BACT</name>
<evidence type="ECO:0000256" key="5">
    <source>
        <dbReference type="SAM" id="MobiDB-lite"/>
    </source>
</evidence>
<feature type="compositionally biased region" description="Basic and acidic residues" evidence="5">
    <location>
        <begin position="302"/>
        <end position="311"/>
    </location>
</feature>
<dbReference type="InterPro" id="IPR051459">
    <property type="entry name" value="Cytochrome_c-type_DH"/>
</dbReference>
<evidence type="ECO:0000259" key="7">
    <source>
        <dbReference type="PROSITE" id="PS51007"/>
    </source>
</evidence>
<keyword evidence="6" id="KW-0472">Membrane</keyword>
<keyword evidence="2 4" id="KW-0479">Metal-binding</keyword>
<evidence type="ECO:0000256" key="2">
    <source>
        <dbReference type="ARBA" id="ARBA00022723"/>
    </source>
</evidence>
<organism evidence="8 9">
    <name type="scientific">Emticicia aquatilis</name>
    <dbReference type="NCBI Taxonomy" id="1537369"/>
    <lineage>
        <taxon>Bacteria</taxon>
        <taxon>Pseudomonadati</taxon>
        <taxon>Bacteroidota</taxon>
        <taxon>Cytophagia</taxon>
        <taxon>Cytophagales</taxon>
        <taxon>Leadbetterellaceae</taxon>
        <taxon>Emticicia</taxon>
    </lineage>
</organism>
<keyword evidence="6" id="KW-0812">Transmembrane</keyword>
<dbReference type="GO" id="GO:0009055">
    <property type="term" value="F:electron transfer activity"/>
    <property type="evidence" value="ECO:0007669"/>
    <property type="project" value="InterPro"/>
</dbReference>
<evidence type="ECO:0000256" key="6">
    <source>
        <dbReference type="SAM" id="Phobius"/>
    </source>
</evidence>
<accession>A0A916YSX6</accession>
<proteinExistence type="predicted"/>
<dbReference type="Proteomes" id="UP000609064">
    <property type="component" value="Unassembled WGS sequence"/>
</dbReference>
<dbReference type="Pfam" id="PF00034">
    <property type="entry name" value="Cytochrom_C"/>
    <property type="match status" value="1"/>
</dbReference>
<feature type="region of interest" description="Disordered" evidence="5">
    <location>
        <begin position="302"/>
        <end position="352"/>
    </location>
</feature>
<evidence type="ECO:0000313" key="9">
    <source>
        <dbReference type="Proteomes" id="UP000609064"/>
    </source>
</evidence>
<dbReference type="Pfam" id="PF21342">
    <property type="entry name" value="SoxA-TsdA_cyt-c"/>
    <property type="match status" value="1"/>
</dbReference>
<reference evidence="8" key="2">
    <citation type="submission" date="2020-09" db="EMBL/GenBank/DDBJ databases">
        <authorList>
            <person name="Sun Q."/>
            <person name="Zhou Y."/>
        </authorList>
    </citation>
    <scope>NUCLEOTIDE SEQUENCE</scope>
    <source>
        <strain evidence="8">CGMCC 1.15958</strain>
    </source>
</reference>
<keyword evidence="6" id="KW-1133">Transmembrane helix</keyword>
<dbReference type="AlphaFoldDB" id="A0A916YSX6"/>
<sequence length="352" mass="39694">MSILMKKIDNKSRTSLNNLLKIIVWLLGSSVFLVIAAMFYFIGIFNSKTENAASKTFEKKPYKPEKPVWKLISMDAVVHEPDPELVKYGRELIANTAYYLGPKGKVAQQTNGMNCQNCHLDAGSRVWGNNYGAVASTYPKFRERSGSKESIVKRVNDCLERSLNGRGLDSNSREMRAMVSYIKFLGQLVPKDSIPNGTGIWKLKYLNRAADPTKGQIAYEQKCVSCHGLNGEGVKNTEGFGYTYPPLWGEHSYNIGAGLFRLSRLAGYIKTNMPYGVSYEKPQLSDEEAWDIAAYINSRPRPTKDLSKDWPKVSGKPIDHPFGPYSDNYSEEQHKFGPFKPIDDFKKAQKMK</sequence>
<reference evidence="8" key="1">
    <citation type="journal article" date="2014" name="Int. J. Syst. Evol. Microbiol.">
        <title>Complete genome sequence of Corynebacterium casei LMG S-19264T (=DSM 44701T), isolated from a smear-ripened cheese.</title>
        <authorList>
            <consortium name="US DOE Joint Genome Institute (JGI-PGF)"/>
            <person name="Walter F."/>
            <person name="Albersmeier A."/>
            <person name="Kalinowski J."/>
            <person name="Ruckert C."/>
        </authorList>
    </citation>
    <scope>NUCLEOTIDE SEQUENCE</scope>
    <source>
        <strain evidence="8">CGMCC 1.15958</strain>
    </source>
</reference>
<keyword evidence="3 4" id="KW-0408">Iron</keyword>
<evidence type="ECO:0000313" key="8">
    <source>
        <dbReference type="EMBL" id="GGD60107.1"/>
    </source>
</evidence>
<dbReference type="GO" id="GO:0020037">
    <property type="term" value="F:heme binding"/>
    <property type="evidence" value="ECO:0007669"/>
    <property type="project" value="InterPro"/>
</dbReference>
<keyword evidence="1 4" id="KW-0349">Heme</keyword>
<gene>
    <name evidence="8" type="ORF">GCM10011514_25080</name>
</gene>
<keyword evidence="9" id="KW-1185">Reference proteome</keyword>
<evidence type="ECO:0000256" key="4">
    <source>
        <dbReference type="PROSITE-ProRule" id="PRU00433"/>
    </source>
</evidence>
<dbReference type="PROSITE" id="PS51007">
    <property type="entry name" value="CYTC"/>
    <property type="match status" value="1"/>
</dbReference>
<dbReference type="InterPro" id="IPR009056">
    <property type="entry name" value="Cyt_c-like_dom"/>
</dbReference>
<dbReference type="PANTHER" id="PTHR35008:SF9">
    <property type="entry name" value="CYTOCHROME C DOMAIN-CONTAINING PROTEIN"/>
    <property type="match status" value="1"/>
</dbReference>
<evidence type="ECO:0000256" key="3">
    <source>
        <dbReference type="ARBA" id="ARBA00023004"/>
    </source>
</evidence>
<feature type="compositionally biased region" description="Basic and acidic residues" evidence="5">
    <location>
        <begin position="331"/>
        <end position="352"/>
    </location>
</feature>
<feature type="transmembrane region" description="Helical" evidence="6">
    <location>
        <begin position="20"/>
        <end position="42"/>
    </location>
</feature>
<dbReference type="SUPFAM" id="SSF46626">
    <property type="entry name" value="Cytochrome c"/>
    <property type="match status" value="2"/>
</dbReference>
<protein>
    <recommendedName>
        <fullName evidence="7">Cytochrome c domain-containing protein</fullName>
    </recommendedName>
</protein>
<dbReference type="InterPro" id="IPR036909">
    <property type="entry name" value="Cyt_c-like_dom_sf"/>
</dbReference>
<comment type="caution">
    <text evidence="8">The sequence shown here is derived from an EMBL/GenBank/DDBJ whole genome shotgun (WGS) entry which is preliminary data.</text>
</comment>
<dbReference type="PANTHER" id="PTHR35008">
    <property type="entry name" value="BLL4482 PROTEIN-RELATED"/>
    <property type="match status" value="1"/>
</dbReference>
<dbReference type="Gene3D" id="1.10.760.10">
    <property type="entry name" value="Cytochrome c-like domain"/>
    <property type="match status" value="2"/>
</dbReference>
<feature type="domain" description="Cytochrome c" evidence="7">
    <location>
        <begin position="210"/>
        <end position="300"/>
    </location>
</feature>
<dbReference type="EMBL" id="BMKK01000004">
    <property type="protein sequence ID" value="GGD60107.1"/>
    <property type="molecule type" value="Genomic_DNA"/>
</dbReference>
<evidence type="ECO:0000256" key="1">
    <source>
        <dbReference type="ARBA" id="ARBA00022617"/>
    </source>
</evidence>
<dbReference type="GO" id="GO:0046872">
    <property type="term" value="F:metal ion binding"/>
    <property type="evidence" value="ECO:0007669"/>
    <property type="project" value="UniProtKB-KW"/>
</dbReference>